<evidence type="ECO:0000256" key="4">
    <source>
        <dbReference type="ARBA" id="ARBA00022989"/>
    </source>
</evidence>
<feature type="compositionally biased region" description="Basic and acidic residues" evidence="6">
    <location>
        <begin position="295"/>
        <end position="305"/>
    </location>
</feature>
<dbReference type="InterPro" id="IPR050799">
    <property type="entry name" value="ZIP_Transporter"/>
</dbReference>
<dbReference type="OrthoDB" id="200954at2759"/>
<feature type="transmembrane region" description="Helical" evidence="7">
    <location>
        <begin position="475"/>
        <end position="495"/>
    </location>
</feature>
<evidence type="ECO:0000256" key="2">
    <source>
        <dbReference type="ARBA" id="ARBA00006939"/>
    </source>
</evidence>
<feature type="transmembrane region" description="Helical" evidence="7">
    <location>
        <begin position="501"/>
        <end position="519"/>
    </location>
</feature>
<reference evidence="8" key="1">
    <citation type="submission" date="2013-04" db="EMBL/GenBank/DDBJ databases">
        <authorList>
            <person name="Qu J."/>
            <person name="Murali S.C."/>
            <person name="Bandaranaike D."/>
            <person name="Bellair M."/>
            <person name="Blankenburg K."/>
            <person name="Chao H."/>
            <person name="Dinh H."/>
            <person name="Doddapaneni H."/>
            <person name="Downs B."/>
            <person name="Dugan-Rocha S."/>
            <person name="Elkadiri S."/>
            <person name="Gnanaolivu R.D."/>
            <person name="Hernandez B."/>
            <person name="Javaid M."/>
            <person name="Jayaseelan J.C."/>
            <person name="Lee S."/>
            <person name="Li M."/>
            <person name="Ming W."/>
            <person name="Munidasa M."/>
            <person name="Muniz J."/>
            <person name="Nguyen L."/>
            <person name="Ongeri F."/>
            <person name="Osuji N."/>
            <person name="Pu L.-L."/>
            <person name="Puazo M."/>
            <person name="Qu C."/>
            <person name="Quiroz J."/>
            <person name="Raj R."/>
            <person name="Weissenberger G."/>
            <person name="Xin Y."/>
            <person name="Zou X."/>
            <person name="Han Y."/>
            <person name="Richards S."/>
            <person name="Worley K."/>
            <person name="Muzny D."/>
            <person name="Gibbs R."/>
        </authorList>
    </citation>
    <scope>NUCLEOTIDE SEQUENCE</scope>
    <source>
        <strain evidence="8">Sampled in the wild</strain>
    </source>
</reference>
<organism evidence="8 9">
    <name type="scientific">Ladona fulva</name>
    <name type="common">Scarce chaser dragonfly</name>
    <name type="synonym">Libellula fulva</name>
    <dbReference type="NCBI Taxonomy" id="123851"/>
    <lineage>
        <taxon>Eukaryota</taxon>
        <taxon>Metazoa</taxon>
        <taxon>Ecdysozoa</taxon>
        <taxon>Arthropoda</taxon>
        <taxon>Hexapoda</taxon>
        <taxon>Insecta</taxon>
        <taxon>Pterygota</taxon>
        <taxon>Palaeoptera</taxon>
        <taxon>Odonata</taxon>
        <taxon>Epiprocta</taxon>
        <taxon>Anisoptera</taxon>
        <taxon>Libelluloidea</taxon>
        <taxon>Libellulidae</taxon>
        <taxon>Ladona</taxon>
    </lineage>
</organism>
<feature type="region of interest" description="Disordered" evidence="6">
    <location>
        <begin position="350"/>
        <end position="381"/>
    </location>
</feature>
<protein>
    <recommendedName>
        <fullName evidence="10">Zinc transporter foi</fullName>
    </recommendedName>
</protein>
<comment type="similarity">
    <text evidence="2">Belongs to the ZIP transporter (TC 2.A.5) family.</text>
</comment>
<dbReference type="PANTHER" id="PTHR12191">
    <property type="entry name" value="SOLUTE CARRIER FAMILY 39"/>
    <property type="match status" value="1"/>
</dbReference>
<feature type="transmembrane region" description="Helical" evidence="7">
    <location>
        <begin position="120"/>
        <end position="140"/>
    </location>
</feature>
<proteinExistence type="inferred from homology"/>
<dbReference type="GO" id="GO:0140410">
    <property type="term" value="F:monoatomic cation:bicarbonate symporter activity"/>
    <property type="evidence" value="ECO:0007669"/>
    <property type="project" value="TreeGrafter"/>
</dbReference>
<dbReference type="PANTHER" id="PTHR12191:SF37">
    <property type="entry name" value="ZINC TRANSPORTER FOI"/>
    <property type="match status" value="1"/>
</dbReference>
<feature type="compositionally biased region" description="Acidic residues" evidence="6">
    <location>
        <begin position="366"/>
        <end position="375"/>
    </location>
</feature>
<comment type="subcellular location">
    <subcellularLocation>
        <location evidence="1">Membrane</location>
        <topology evidence="1">Multi-pass membrane protein</topology>
    </subcellularLocation>
</comment>
<evidence type="ECO:0000256" key="1">
    <source>
        <dbReference type="ARBA" id="ARBA00004141"/>
    </source>
</evidence>
<feature type="region of interest" description="Disordered" evidence="6">
    <location>
        <begin position="292"/>
        <end position="322"/>
    </location>
</feature>
<evidence type="ECO:0000256" key="6">
    <source>
        <dbReference type="SAM" id="MobiDB-lite"/>
    </source>
</evidence>
<evidence type="ECO:0000313" key="8">
    <source>
        <dbReference type="EMBL" id="KAG8228843.1"/>
    </source>
</evidence>
<dbReference type="Pfam" id="PF02535">
    <property type="entry name" value="Zip"/>
    <property type="match status" value="2"/>
</dbReference>
<gene>
    <name evidence="8" type="ORF">J437_LFUL008339</name>
</gene>
<dbReference type="Proteomes" id="UP000792457">
    <property type="component" value="Unassembled WGS sequence"/>
</dbReference>
<feature type="transmembrane region" description="Helical" evidence="7">
    <location>
        <begin position="176"/>
        <end position="196"/>
    </location>
</feature>
<sequence length="569" mass="61855">MTAPEILTVANVRIGNGKGEVNRTEFLHHLCPALVYGSLGDFESWIQDPLPSPSLNRDKVIHSHEHPKDAEVDSMHVVLPSNDPKVWLYASLSVIIISLCGLLGVAVIPVMQQVYYHQLLQFLVALGVGTLCGDALLHLLPHAMSPTAHHDHGHNDLHHEGHDEIDNHDINMWRGFGAMLGLVFFFTTERCLILVGDWRKKRQRRKKPIPSRVRVMREAGPSSAVESGLSGQVLNQGTDVLLGTSACGGSSPRLPPGSNSVGEKLCKHKYSSYPYCYGEITTGEIVNDSLSAAASEEKPGNQDKKSRQRRRQNGCSESIGEASDDKLEKLMVRDGSSGFVKSPIEAIGRGYLEGHSKENEAAEEKKEDEEDEEGGDGGNSYTVILREHERPHHGHSHTHGHVHSAPESISSVAWMVIMGDGLHNLTDGMAIGAAFAAGIAGGCSTAVAVFCHELPHELGDFAVLLKAGMTAKQAVFYNLFSSLLCYFGMILGIFMGDTESATQWVFAVAAGMFLYIALVDMIPELTTSHSKEAGSFFQSALQFLGLICGVGVMLLIAFYEHDLKGIFRG</sequence>
<evidence type="ECO:0000256" key="7">
    <source>
        <dbReference type="SAM" id="Phobius"/>
    </source>
</evidence>
<dbReference type="GO" id="GO:0030003">
    <property type="term" value="P:intracellular monoatomic cation homeostasis"/>
    <property type="evidence" value="ECO:0007669"/>
    <property type="project" value="TreeGrafter"/>
</dbReference>
<feature type="transmembrane region" description="Helical" evidence="7">
    <location>
        <begin position="86"/>
        <end position="108"/>
    </location>
</feature>
<reference evidence="8" key="2">
    <citation type="submission" date="2017-10" db="EMBL/GenBank/DDBJ databases">
        <title>Ladona fulva Genome sequencing and assembly.</title>
        <authorList>
            <person name="Murali S."/>
            <person name="Richards S."/>
            <person name="Bandaranaike D."/>
            <person name="Bellair M."/>
            <person name="Blankenburg K."/>
            <person name="Chao H."/>
            <person name="Dinh H."/>
            <person name="Doddapaneni H."/>
            <person name="Dugan-Rocha S."/>
            <person name="Elkadiri S."/>
            <person name="Gnanaolivu R."/>
            <person name="Hernandez B."/>
            <person name="Skinner E."/>
            <person name="Javaid M."/>
            <person name="Lee S."/>
            <person name="Li M."/>
            <person name="Ming W."/>
            <person name="Munidasa M."/>
            <person name="Muniz J."/>
            <person name="Nguyen L."/>
            <person name="Hughes D."/>
            <person name="Osuji N."/>
            <person name="Pu L.-L."/>
            <person name="Puazo M."/>
            <person name="Qu C."/>
            <person name="Quiroz J."/>
            <person name="Raj R."/>
            <person name="Weissenberger G."/>
            <person name="Xin Y."/>
            <person name="Zou X."/>
            <person name="Han Y."/>
            <person name="Worley K."/>
            <person name="Muzny D."/>
            <person name="Gibbs R."/>
        </authorList>
    </citation>
    <scope>NUCLEOTIDE SEQUENCE</scope>
    <source>
        <strain evidence="8">Sampled in the wild</strain>
    </source>
</reference>
<dbReference type="EMBL" id="KZ308392">
    <property type="protein sequence ID" value="KAG8228843.1"/>
    <property type="molecule type" value="Genomic_DNA"/>
</dbReference>
<accession>A0A8K0P176</accession>
<evidence type="ECO:0000256" key="5">
    <source>
        <dbReference type="ARBA" id="ARBA00023136"/>
    </source>
</evidence>
<keyword evidence="5 7" id="KW-0472">Membrane</keyword>
<evidence type="ECO:0000313" key="9">
    <source>
        <dbReference type="Proteomes" id="UP000792457"/>
    </source>
</evidence>
<keyword evidence="3 7" id="KW-0812">Transmembrane</keyword>
<comment type="caution">
    <text evidence="8">The sequence shown here is derived from an EMBL/GenBank/DDBJ whole genome shotgun (WGS) entry which is preliminary data.</text>
</comment>
<feature type="transmembrane region" description="Helical" evidence="7">
    <location>
        <begin position="540"/>
        <end position="559"/>
    </location>
</feature>
<keyword evidence="4 7" id="KW-1133">Transmembrane helix</keyword>
<dbReference type="InterPro" id="IPR003689">
    <property type="entry name" value="ZIP"/>
</dbReference>
<dbReference type="GO" id="GO:0071578">
    <property type="term" value="P:zinc ion import across plasma membrane"/>
    <property type="evidence" value="ECO:0007669"/>
    <property type="project" value="TreeGrafter"/>
</dbReference>
<name>A0A8K0P176_LADFU</name>
<dbReference type="GO" id="GO:0005886">
    <property type="term" value="C:plasma membrane"/>
    <property type="evidence" value="ECO:0007669"/>
    <property type="project" value="TreeGrafter"/>
</dbReference>
<dbReference type="GO" id="GO:0005385">
    <property type="term" value="F:zinc ion transmembrane transporter activity"/>
    <property type="evidence" value="ECO:0007669"/>
    <property type="project" value="TreeGrafter"/>
</dbReference>
<feature type="compositionally biased region" description="Basic and acidic residues" evidence="6">
    <location>
        <begin position="352"/>
        <end position="365"/>
    </location>
</feature>
<evidence type="ECO:0008006" key="10">
    <source>
        <dbReference type="Google" id="ProtNLM"/>
    </source>
</evidence>
<keyword evidence="9" id="KW-1185">Reference proteome</keyword>
<dbReference type="AlphaFoldDB" id="A0A8K0P176"/>
<evidence type="ECO:0000256" key="3">
    <source>
        <dbReference type="ARBA" id="ARBA00022692"/>
    </source>
</evidence>